<sequence>MMNNYTKVVTILILSLLLFSFSEQLFLLAIEWIPLINVSMAFWIPFALSLVVAMLMLIFFKRQIKTRNHVLMVTVSFILISLTTFFFNAYYPEDFENRQTTIIVDKEIEEALLSQTEAQITCYLLVTCPYCEIASKKLNALYNSEKVSSIELVYFAHQQTADSLVTANNINIPYRIIENDSIFFTRAGKIFPSIQLQKDKELIHWSGNNVNFACFDELMKYDKK</sequence>
<name>A0A916NJ12_9FLAO</name>
<evidence type="ECO:0000313" key="3">
    <source>
        <dbReference type="Proteomes" id="UP000683507"/>
    </source>
</evidence>
<proteinExistence type="predicted"/>
<dbReference type="Proteomes" id="UP000683507">
    <property type="component" value="Chromosome"/>
</dbReference>
<keyword evidence="1" id="KW-0472">Membrane</keyword>
<keyword evidence="1" id="KW-1133">Transmembrane helix</keyword>
<organism evidence="2 3">
    <name type="scientific">Parvicella tangerina</name>
    <dbReference type="NCBI Taxonomy" id="2829795"/>
    <lineage>
        <taxon>Bacteria</taxon>
        <taxon>Pseudomonadati</taxon>
        <taxon>Bacteroidota</taxon>
        <taxon>Flavobacteriia</taxon>
        <taxon>Flavobacteriales</taxon>
        <taxon>Parvicellaceae</taxon>
        <taxon>Parvicella</taxon>
    </lineage>
</organism>
<reference evidence="2" key="1">
    <citation type="submission" date="2021-04" db="EMBL/GenBank/DDBJ databases">
        <authorList>
            <person name="Rodrigo-Torres L."/>
            <person name="Arahal R. D."/>
            <person name="Lucena T."/>
        </authorList>
    </citation>
    <scope>NUCLEOTIDE SEQUENCE</scope>
    <source>
        <strain evidence="2">AS29M-1</strain>
    </source>
</reference>
<evidence type="ECO:0000256" key="1">
    <source>
        <dbReference type="SAM" id="Phobius"/>
    </source>
</evidence>
<keyword evidence="1" id="KW-0812">Transmembrane</keyword>
<keyword evidence="3" id="KW-1185">Reference proteome</keyword>
<feature type="transmembrane region" description="Helical" evidence="1">
    <location>
        <begin position="32"/>
        <end position="58"/>
    </location>
</feature>
<gene>
    <name evidence="2" type="ORF">CRYO30217_02733</name>
</gene>
<evidence type="ECO:0000313" key="2">
    <source>
        <dbReference type="EMBL" id="CAG5085346.1"/>
    </source>
</evidence>
<accession>A0A916NJ12</accession>
<evidence type="ECO:0008006" key="4">
    <source>
        <dbReference type="Google" id="ProtNLM"/>
    </source>
</evidence>
<feature type="transmembrane region" description="Helical" evidence="1">
    <location>
        <begin position="70"/>
        <end position="91"/>
    </location>
</feature>
<dbReference type="EMBL" id="OU015584">
    <property type="protein sequence ID" value="CAG5085346.1"/>
    <property type="molecule type" value="Genomic_DNA"/>
</dbReference>
<dbReference type="KEGG" id="ptan:CRYO30217_02733"/>
<dbReference type="AlphaFoldDB" id="A0A916NJ12"/>
<protein>
    <recommendedName>
        <fullName evidence="4">Glutaredoxin domain-containing protein</fullName>
    </recommendedName>
</protein>